<proteinExistence type="predicted"/>
<keyword evidence="2" id="KW-1185">Reference proteome</keyword>
<sequence>MAYLLDTCYSTRPNWDKTKSLSKQTSGFGHVSNESPIAISESSIAMDELLVATDH</sequence>
<accession>A0A9J6A601</accession>
<protein>
    <submittedName>
        <fullName evidence="1">Uncharacterized protein</fullName>
    </submittedName>
</protein>
<dbReference type="Proteomes" id="UP000824120">
    <property type="component" value="Chromosome 2"/>
</dbReference>
<name>A0A9J6A601_SOLCO</name>
<gene>
    <name evidence="1" type="ORF">H5410_005012</name>
</gene>
<dbReference type="EMBL" id="JACXVP010000002">
    <property type="protein sequence ID" value="KAG5619794.1"/>
    <property type="molecule type" value="Genomic_DNA"/>
</dbReference>
<reference evidence="1 2" key="1">
    <citation type="submission" date="2020-09" db="EMBL/GenBank/DDBJ databases">
        <title>De no assembly of potato wild relative species, Solanum commersonii.</title>
        <authorList>
            <person name="Cho K."/>
        </authorList>
    </citation>
    <scope>NUCLEOTIDE SEQUENCE [LARGE SCALE GENOMIC DNA]</scope>
    <source>
        <strain evidence="1">LZ3.2</strain>
        <tissue evidence="1">Leaf</tissue>
    </source>
</reference>
<organism evidence="1 2">
    <name type="scientific">Solanum commersonii</name>
    <name type="common">Commerson's wild potato</name>
    <name type="synonym">Commerson's nightshade</name>
    <dbReference type="NCBI Taxonomy" id="4109"/>
    <lineage>
        <taxon>Eukaryota</taxon>
        <taxon>Viridiplantae</taxon>
        <taxon>Streptophyta</taxon>
        <taxon>Embryophyta</taxon>
        <taxon>Tracheophyta</taxon>
        <taxon>Spermatophyta</taxon>
        <taxon>Magnoliopsida</taxon>
        <taxon>eudicotyledons</taxon>
        <taxon>Gunneridae</taxon>
        <taxon>Pentapetalae</taxon>
        <taxon>asterids</taxon>
        <taxon>lamiids</taxon>
        <taxon>Solanales</taxon>
        <taxon>Solanaceae</taxon>
        <taxon>Solanoideae</taxon>
        <taxon>Solaneae</taxon>
        <taxon>Solanum</taxon>
    </lineage>
</organism>
<evidence type="ECO:0000313" key="2">
    <source>
        <dbReference type="Proteomes" id="UP000824120"/>
    </source>
</evidence>
<comment type="caution">
    <text evidence="1">The sequence shown here is derived from an EMBL/GenBank/DDBJ whole genome shotgun (WGS) entry which is preliminary data.</text>
</comment>
<dbReference type="AlphaFoldDB" id="A0A9J6A601"/>
<evidence type="ECO:0000313" key="1">
    <source>
        <dbReference type="EMBL" id="KAG5619794.1"/>
    </source>
</evidence>